<keyword evidence="3" id="KW-1185">Reference proteome</keyword>
<evidence type="ECO:0000256" key="1">
    <source>
        <dbReference type="SAM" id="Phobius"/>
    </source>
</evidence>
<name>E9HV68_DAPPU</name>
<accession>E9HV68</accession>
<keyword evidence="1" id="KW-0472">Membrane</keyword>
<dbReference type="EMBL" id="GL732841">
    <property type="protein sequence ID" value="EFX64362.1"/>
    <property type="molecule type" value="Genomic_DNA"/>
</dbReference>
<dbReference type="AlphaFoldDB" id="E9HV68"/>
<evidence type="ECO:0000313" key="2">
    <source>
        <dbReference type="EMBL" id="EFX64362.1"/>
    </source>
</evidence>
<sequence length="109" mass="12526">MRGPRCLNFALFLLISRLLIKNRLPIRRQLLTRLLNRLLGGNRFLYIFLSLMSAAAAAFLTEFFTALDLLLVLVQYIGLWSSLCKVIPSERMDLYIMVAAILELTHNVE</sequence>
<keyword evidence="1" id="KW-0812">Transmembrane</keyword>
<dbReference type="KEGG" id="dpx:DAPPUDRAFT_266550"/>
<dbReference type="InParanoid" id="E9HV68"/>
<proteinExistence type="predicted"/>
<reference evidence="2 3" key="1">
    <citation type="journal article" date="2011" name="Science">
        <title>The ecoresponsive genome of Daphnia pulex.</title>
        <authorList>
            <person name="Colbourne J.K."/>
            <person name="Pfrender M.E."/>
            <person name="Gilbert D."/>
            <person name="Thomas W.K."/>
            <person name="Tucker A."/>
            <person name="Oakley T.H."/>
            <person name="Tokishita S."/>
            <person name="Aerts A."/>
            <person name="Arnold G.J."/>
            <person name="Basu M.K."/>
            <person name="Bauer D.J."/>
            <person name="Caceres C.E."/>
            <person name="Carmel L."/>
            <person name="Casola C."/>
            <person name="Choi J.H."/>
            <person name="Detter J.C."/>
            <person name="Dong Q."/>
            <person name="Dusheyko S."/>
            <person name="Eads B.D."/>
            <person name="Frohlich T."/>
            <person name="Geiler-Samerotte K.A."/>
            <person name="Gerlach D."/>
            <person name="Hatcher P."/>
            <person name="Jogdeo S."/>
            <person name="Krijgsveld J."/>
            <person name="Kriventseva E.V."/>
            <person name="Kultz D."/>
            <person name="Laforsch C."/>
            <person name="Lindquist E."/>
            <person name="Lopez J."/>
            <person name="Manak J.R."/>
            <person name="Muller J."/>
            <person name="Pangilinan J."/>
            <person name="Patwardhan R.P."/>
            <person name="Pitluck S."/>
            <person name="Pritham E.J."/>
            <person name="Rechtsteiner A."/>
            <person name="Rho M."/>
            <person name="Rogozin I.B."/>
            <person name="Sakarya O."/>
            <person name="Salamov A."/>
            <person name="Schaack S."/>
            <person name="Shapiro H."/>
            <person name="Shiga Y."/>
            <person name="Skalitzky C."/>
            <person name="Smith Z."/>
            <person name="Souvorov A."/>
            <person name="Sung W."/>
            <person name="Tang Z."/>
            <person name="Tsuchiya D."/>
            <person name="Tu H."/>
            <person name="Vos H."/>
            <person name="Wang M."/>
            <person name="Wolf Y.I."/>
            <person name="Yamagata H."/>
            <person name="Yamada T."/>
            <person name="Ye Y."/>
            <person name="Shaw J.R."/>
            <person name="Andrews J."/>
            <person name="Crease T.J."/>
            <person name="Tang H."/>
            <person name="Lucas S.M."/>
            <person name="Robertson H.M."/>
            <person name="Bork P."/>
            <person name="Koonin E.V."/>
            <person name="Zdobnov E.M."/>
            <person name="Grigoriev I.V."/>
            <person name="Lynch M."/>
            <person name="Boore J.L."/>
        </authorList>
    </citation>
    <scope>NUCLEOTIDE SEQUENCE [LARGE SCALE GENOMIC DNA]</scope>
</reference>
<keyword evidence="1" id="KW-1133">Transmembrane helix</keyword>
<gene>
    <name evidence="2" type="ORF">DAPPUDRAFT_266550</name>
</gene>
<protein>
    <submittedName>
        <fullName evidence="2">Uncharacterized protein</fullName>
    </submittedName>
</protein>
<dbReference type="HOGENOM" id="CLU_2186568_0_0_1"/>
<feature type="transmembrane region" description="Helical" evidence="1">
    <location>
        <begin position="44"/>
        <end position="63"/>
    </location>
</feature>
<organism evidence="2 3">
    <name type="scientific">Daphnia pulex</name>
    <name type="common">Water flea</name>
    <dbReference type="NCBI Taxonomy" id="6669"/>
    <lineage>
        <taxon>Eukaryota</taxon>
        <taxon>Metazoa</taxon>
        <taxon>Ecdysozoa</taxon>
        <taxon>Arthropoda</taxon>
        <taxon>Crustacea</taxon>
        <taxon>Branchiopoda</taxon>
        <taxon>Diplostraca</taxon>
        <taxon>Cladocera</taxon>
        <taxon>Anomopoda</taxon>
        <taxon>Daphniidae</taxon>
        <taxon>Daphnia</taxon>
    </lineage>
</organism>
<evidence type="ECO:0000313" key="3">
    <source>
        <dbReference type="Proteomes" id="UP000000305"/>
    </source>
</evidence>
<dbReference type="Proteomes" id="UP000000305">
    <property type="component" value="Unassembled WGS sequence"/>
</dbReference>